<reference evidence="11 12" key="1">
    <citation type="journal article" date="2006" name="PLoS Genet.">
        <title>Comparative genomics of emerging human ehrlichiosis agents.</title>
        <authorList>
            <person name="Dunning Hotopp J.C."/>
            <person name="Lin M."/>
            <person name="Madupu R."/>
            <person name="Crabtree J."/>
            <person name="Angiuoli S.V."/>
            <person name="Eisen J.A."/>
            <person name="Seshadri R."/>
            <person name="Ren Q."/>
            <person name="Wu M."/>
            <person name="Utterback T.R."/>
            <person name="Smith S."/>
            <person name="Lewis M."/>
            <person name="Khouri H."/>
            <person name="Zhang C."/>
            <person name="Niu H."/>
            <person name="Lin Q."/>
            <person name="Ohashi N."/>
            <person name="Zhi N."/>
            <person name="Nelson W."/>
            <person name="Brinkac L.M."/>
            <person name="Dodson R.J."/>
            <person name="Rosovitz M.J."/>
            <person name="Sundaram J."/>
            <person name="Daugherty S.C."/>
            <person name="Davidsen T."/>
            <person name="Durkin A.S."/>
            <person name="Gwinn M."/>
            <person name="Haft D.H."/>
            <person name="Selengut J.D."/>
            <person name="Sullivan S.A."/>
            <person name="Zafar N."/>
            <person name="Zhou L."/>
            <person name="Benahmed F."/>
            <person name="Forberger H."/>
            <person name="Halpin R."/>
            <person name="Mulligan S."/>
            <person name="Robinson J."/>
            <person name="White O."/>
            <person name="Rikihisa Y."/>
            <person name="Tettelin H."/>
        </authorList>
    </citation>
    <scope>NUCLEOTIDE SEQUENCE [LARGE SCALE GENOMIC DNA]</scope>
    <source>
        <strain evidence="12">ATCC CRL-10679 / Arkansas</strain>
    </source>
</reference>
<evidence type="ECO:0000259" key="10">
    <source>
        <dbReference type="PROSITE" id="PS51194"/>
    </source>
</evidence>
<dbReference type="GO" id="GO:0003677">
    <property type="term" value="F:DNA binding"/>
    <property type="evidence" value="ECO:0007669"/>
    <property type="project" value="UniProtKB-KW"/>
</dbReference>
<accession>Q2GI40</accession>
<dbReference type="InterPro" id="IPR014001">
    <property type="entry name" value="Helicase_ATP-bd"/>
</dbReference>
<dbReference type="SUPFAM" id="SSF52540">
    <property type="entry name" value="P-loop containing nucleoside triphosphate hydrolases"/>
    <property type="match status" value="2"/>
</dbReference>
<dbReference type="AlphaFoldDB" id="Q2GI40"/>
<organism evidence="11 12">
    <name type="scientific">Ehrlichia chaffeensis (strain ATCC CRL-10679 / Arkansas)</name>
    <dbReference type="NCBI Taxonomy" id="205920"/>
    <lineage>
        <taxon>Bacteria</taxon>
        <taxon>Pseudomonadati</taxon>
        <taxon>Pseudomonadota</taxon>
        <taxon>Alphaproteobacteria</taxon>
        <taxon>Rickettsiales</taxon>
        <taxon>Anaplasmataceae</taxon>
        <taxon>Ehrlichia</taxon>
    </lineage>
</organism>
<feature type="domain" description="Helicase C-terminal" evidence="10">
    <location>
        <begin position="456"/>
        <end position="611"/>
    </location>
</feature>
<evidence type="ECO:0000313" key="11">
    <source>
        <dbReference type="EMBL" id="ABD45440.1"/>
    </source>
</evidence>
<keyword evidence="12" id="KW-1185">Reference proteome</keyword>
<dbReference type="SUPFAM" id="SSF50249">
    <property type="entry name" value="Nucleic acid-binding proteins"/>
    <property type="match status" value="1"/>
</dbReference>
<evidence type="ECO:0000256" key="6">
    <source>
        <dbReference type="ARBA" id="ARBA00023125"/>
    </source>
</evidence>
<dbReference type="OrthoDB" id="9804325at2"/>
<sequence length="679" mass="76964">MHNLSIFSSMYMLPGVNNVVGSLLKKLCGGDKIIDLLFHIPQSYVDRRTALSEDSVGKIVTFIGTVKCHGFIGRKRKSQYKIVLDTCIGEVSLIFFNYSLKYLRSVLKVGSTCVVSGTLIRFLGCLQITHPDYIVTDIKKFQDISIIEPIYPLIRGLTSKRISKLVKLSVRLLPDFPEWIDEKLLRDNRWNSWKESLIKIHHPDTLEAVHLHRARLAYDELLSHQISVKMVRKFDYQQGVSIVSKQLYYNDILNKLPFKLTEGQKEVISQITKSQASENRMVKLLIGDVGSGKTVVALFAILNVIENGGQVAFMAPTEILAEQHYRWIRAILSDISVDVELLTSKVRKKQNIKKKLQLGECNVVIGTHALFQDGVDFNNLNLIIIDEQQRFGVLQRMRLINKSNMADVLFMTATPIPRTLEQVVYGDIDCLRLKDKPHNRLPIQTSIVNIERLFEVIAKLQLALQEGNKAYWICPYIEDSELLDIAAAEKRFFTLQEVFGKDVGLIHSRLPKIEKDEVMMSFYNGNIKLLVATTVIEVGVDIPDATIIIIENAEQFGLSQLHQLRGRVGRSDKSSFCILLHGNMLSKIAYKKLCILRKFQDGFYIAEQDLLLRGSGDVLGIKQSGLSNFKFADIYKDQGLISIAVEQAGAILDANKTELGDHFNQLLHMFGYDVSTINY</sequence>
<dbReference type="Proteomes" id="UP000008320">
    <property type="component" value="Chromosome"/>
</dbReference>
<evidence type="ECO:0000256" key="2">
    <source>
        <dbReference type="ARBA" id="ARBA00022763"/>
    </source>
</evidence>
<keyword evidence="2" id="KW-0227">DNA damage</keyword>
<dbReference type="CDD" id="cd17992">
    <property type="entry name" value="DEXHc_RecG"/>
    <property type="match status" value="1"/>
</dbReference>
<dbReference type="STRING" id="205920.ECH_0062"/>
<dbReference type="RefSeq" id="WP_011452379.1">
    <property type="nucleotide sequence ID" value="NC_007799.1"/>
</dbReference>
<dbReference type="GO" id="GO:0003678">
    <property type="term" value="F:DNA helicase activity"/>
    <property type="evidence" value="ECO:0007669"/>
    <property type="project" value="TreeGrafter"/>
</dbReference>
<dbReference type="EMBL" id="CP000236">
    <property type="protein sequence ID" value="ABD45440.1"/>
    <property type="molecule type" value="Genomic_DNA"/>
</dbReference>
<dbReference type="Gene3D" id="3.40.50.300">
    <property type="entry name" value="P-loop containing nucleotide triphosphate hydrolases"/>
    <property type="match status" value="2"/>
</dbReference>
<name>Q2GI40_EHRCR</name>
<evidence type="ECO:0000256" key="1">
    <source>
        <dbReference type="ARBA" id="ARBA00022741"/>
    </source>
</evidence>
<evidence type="ECO:0000256" key="3">
    <source>
        <dbReference type="ARBA" id="ARBA00022801"/>
    </source>
</evidence>
<feature type="domain" description="Helicase ATP-binding" evidence="9">
    <location>
        <begin position="274"/>
        <end position="433"/>
    </location>
</feature>
<dbReference type="CDD" id="cd04488">
    <property type="entry name" value="RecG_wedge_OBF"/>
    <property type="match status" value="1"/>
</dbReference>
<dbReference type="GO" id="GO:0016787">
    <property type="term" value="F:hydrolase activity"/>
    <property type="evidence" value="ECO:0007669"/>
    <property type="project" value="UniProtKB-KW"/>
</dbReference>
<keyword evidence="5" id="KW-0067">ATP-binding</keyword>
<keyword evidence="3 11" id="KW-0378">Hydrolase</keyword>
<dbReference type="Pfam" id="PF00270">
    <property type="entry name" value="DEAD"/>
    <property type="match status" value="1"/>
</dbReference>
<evidence type="ECO:0000256" key="7">
    <source>
        <dbReference type="ARBA" id="ARBA00023204"/>
    </source>
</evidence>
<dbReference type="InterPro" id="IPR012340">
    <property type="entry name" value="NA-bd_OB-fold"/>
</dbReference>
<protein>
    <recommendedName>
        <fullName evidence="8">Probable DNA 3'-5' helicase RecG</fullName>
    </recommendedName>
</protein>
<dbReference type="Pfam" id="PF19833">
    <property type="entry name" value="RecG_dom3_C"/>
    <property type="match status" value="1"/>
</dbReference>
<dbReference type="GO" id="GO:0006281">
    <property type="term" value="P:DNA repair"/>
    <property type="evidence" value="ECO:0007669"/>
    <property type="project" value="UniProtKB-KW"/>
</dbReference>
<dbReference type="GO" id="GO:0005524">
    <property type="term" value="F:ATP binding"/>
    <property type="evidence" value="ECO:0007669"/>
    <property type="project" value="UniProtKB-KW"/>
</dbReference>
<evidence type="ECO:0000256" key="8">
    <source>
        <dbReference type="ARBA" id="ARBA00049819"/>
    </source>
</evidence>
<dbReference type="Pfam" id="PF17191">
    <property type="entry name" value="RecG_wedge"/>
    <property type="match status" value="1"/>
</dbReference>
<evidence type="ECO:0000256" key="4">
    <source>
        <dbReference type="ARBA" id="ARBA00022806"/>
    </source>
</evidence>
<keyword evidence="7" id="KW-0234">DNA repair</keyword>
<keyword evidence="4 11" id="KW-0347">Helicase</keyword>
<evidence type="ECO:0000259" key="9">
    <source>
        <dbReference type="PROSITE" id="PS51192"/>
    </source>
</evidence>
<dbReference type="eggNOG" id="COG1200">
    <property type="taxonomic scope" value="Bacteria"/>
</dbReference>
<evidence type="ECO:0000256" key="5">
    <source>
        <dbReference type="ARBA" id="ARBA00022840"/>
    </source>
</evidence>
<dbReference type="Gene3D" id="2.40.50.140">
    <property type="entry name" value="Nucleic acid-binding proteins"/>
    <property type="match status" value="1"/>
</dbReference>
<dbReference type="InterPro" id="IPR011545">
    <property type="entry name" value="DEAD/DEAH_box_helicase_dom"/>
</dbReference>
<dbReference type="PANTHER" id="PTHR47964:SF1">
    <property type="entry name" value="ATP-DEPENDENT DNA HELICASE HOMOLOG RECG, CHLOROPLASTIC"/>
    <property type="match status" value="1"/>
</dbReference>
<evidence type="ECO:0000313" key="12">
    <source>
        <dbReference type="Proteomes" id="UP000008320"/>
    </source>
</evidence>
<dbReference type="PROSITE" id="PS51194">
    <property type="entry name" value="HELICASE_CTER"/>
    <property type="match status" value="1"/>
</dbReference>
<dbReference type="InterPro" id="IPR027417">
    <property type="entry name" value="P-loop_NTPase"/>
</dbReference>
<dbReference type="PANTHER" id="PTHR47964">
    <property type="entry name" value="ATP-DEPENDENT DNA HELICASE HOMOLOG RECG, CHLOROPLASTIC"/>
    <property type="match status" value="1"/>
</dbReference>
<dbReference type="KEGG" id="ech:ECH_0062"/>
<dbReference type="InterPro" id="IPR047112">
    <property type="entry name" value="RecG/Mfd"/>
</dbReference>
<keyword evidence="6" id="KW-0238">DNA-binding</keyword>
<dbReference type="SMART" id="SM00490">
    <property type="entry name" value="HELICc"/>
    <property type="match status" value="1"/>
</dbReference>
<keyword evidence="1" id="KW-0547">Nucleotide-binding</keyword>
<dbReference type="InterPro" id="IPR045562">
    <property type="entry name" value="RecG_dom3_C"/>
</dbReference>
<dbReference type="Pfam" id="PF00271">
    <property type="entry name" value="Helicase_C"/>
    <property type="match status" value="1"/>
</dbReference>
<dbReference type="InterPro" id="IPR001650">
    <property type="entry name" value="Helicase_C-like"/>
</dbReference>
<dbReference type="PROSITE" id="PS51192">
    <property type="entry name" value="HELICASE_ATP_BIND_1"/>
    <property type="match status" value="1"/>
</dbReference>
<dbReference type="SMART" id="SM00487">
    <property type="entry name" value="DEXDc"/>
    <property type="match status" value="1"/>
</dbReference>
<dbReference type="HOGENOM" id="CLU_005122_7_1_5"/>
<proteinExistence type="predicted"/>
<gene>
    <name evidence="11" type="primary">recG</name>
    <name evidence="11" type="ordered locus">ECH_0062</name>
</gene>
<dbReference type="InterPro" id="IPR033454">
    <property type="entry name" value="RecG_wedge"/>
</dbReference>